<evidence type="ECO:0000256" key="13">
    <source>
        <dbReference type="SAM" id="Phobius"/>
    </source>
</evidence>
<feature type="transmembrane region" description="Helical" evidence="13">
    <location>
        <begin position="57"/>
        <end position="76"/>
    </location>
</feature>
<evidence type="ECO:0000256" key="11">
    <source>
        <dbReference type="ARBA" id="ARBA00023136"/>
    </source>
</evidence>
<dbReference type="InterPro" id="IPR002528">
    <property type="entry name" value="MATE_fam"/>
</dbReference>
<dbReference type="GO" id="GO:0006811">
    <property type="term" value="P:monoatomic ion transport"/>
    <property type="evidence" value="ECO:0007669"/>
    <property type="project" value="UniProtKB-KW"/>
</dbReference>
<dbReference type="RefSeq" id="WP_089967020.1">
    <property type="nucleotide sequence ID" value="NZ_FNJM01000002.1"/>
</dbReference>
<feature type="transmembrane region" description="Helical" evidence="13">
    <location>
        <begin position="197"/>
        <end position="217"/>
    </location>
</feature>
<reference evidence="14 15" key="1">
    <citation type="submission" date="2016-10" db="EMBL/GenBank/DDBJ databases">
        <authorList>
            <person name="de Groot N.N."/>
        </authorList>
    </citation>
    <scope>NUCLEOTIDE SEQUENCE [LARGE SCALE GENOMIC DNA]</scope>
    <source>
        <strain evidence="14 15">DSM 12272</strain>
    </source>
</reference>
<evidence type="ECO:0000256" key="4">
    <source>
        <dbReference type="ARBA" id="ARBA00020268"/>
    </source>
</evidence>
<dbReference type="Proteomes" id="UP000198597">
    <property type="component" value="Unassembled WGS sequence"/>
</dbReference>
<keyword evidence="7" id="KW-1003">Cell membrane</keyword>
<evidence type="ECO:0000313" key="15">
    <source>
        <dbReference type="Proteomes" id="UP000198597"/>
    </source>
</evidence>
<evidence type="ECO:0000256" key="12">
    <source>
        <dbReference type="ARBA" id="ARBA00031636"/>
    </source>
</evidence>
<evidence type="ECO:0000256" key="8">
    <source>
        <dbReference type="ARBA" id="ARBA00022692"/>
    </source>
</evidence>
<dbReference type="STRING" id="94869.SAMN04488529_102246"/>
<feature type="transmembrane region" description="Helical" evidence="13">
    <location>
        <begin position="166"/>
        <end position="185"/>
    </location>
</feature>
<keyword evidence="6" id="KW-0050">Antiport</keyword>
<evidence type="ECO:0000256" key="2">
    <source>
        <dbReference type="ARBA" id="ARBA00004651"/>
    </source>
</evidence>
<comment type="function">
    <text evidence="1">Multidrug efflux pump.</text>
</comment>
<feature type="transmembrane region" description="Helical" evidence="13">
    <location>
        <begin position="358"/>
        <end position="380"/>
    </location>
</feature>
<comment type="subcellular location">
    <subcellularLocation>
        <location evidence="2">Cell membrane</location>
        <topology evidence="2">Multi-pass membrane protein</topology>
    </subcellularLocation>
</comment>
<evidence type="ECO:0000256" key="3">
    <source>
        <dbReference type="ARBA" id="ARBA00010199"/>
    </source>
</evidence>
<dbReference type="EMBL" id="FNJM01000002">
    <property type="protein sequence ID" value="SDP13354.1"/>
    <property type="molecule type" value="Genomic_DNA"/>
</dbReference>
<keyword evidence="8 13" id="KW-0812">Transmembrane</keyword>
<dbReference type="InterPro" id="IPR048279">
    <property type="entry name" value="MdtK-like"/>
</dbReference>
<dbReference type="GO" id="GO:0015297">
    <property type="term" value="F:antiporter activity"/>
    <property type="evidence" value="ECO:0007669"/>
    <property type="project" value="UniProtKB-KW"/>
</dbReference>
<keyword evidence="15" id="KW-1185">Reference proteome</keyword>
<evidence type="ECO:0000313" key="14">
    <source>
        <dbReference type="EMBL" id="SDP13354.1"/>
    </source>
</evidence>
<gene>
    <name evidence="14" type="ORF">SAMN04488529_102246</name>
</gene>
<dbReference type="AlphaFoldDB" id="A0A1H0Q7P8"/>
<feature type="transmembrane region" description="Helical" evidence="13">
    <location>
        <begin position="392"/>
        <end position="414"/>
    </location>
</feature>
<dbReference type="NCBIfam" id="TIGR00797">
    <property type="entry name" value="matE"/>
    <property type="match status" value="1"/>
</dbReference>
<organism evidence="14 15">
    <name type="scientific">Clostridium gasigenes</name>
    <dbReference type="NCBI Taxonomy" id="94869"/>
    <lineage>
        <taxon>Bacteria</taxon>
        <taxon>Bacillati</taxon>
        <taxon>Bacillota</taxon>
        <taxon>Clostridia</taxon>
        <taxon>Eubacteriales</taxon>
        <taxon>Clostridiaceae</taxon>
        <taxon>Clostridium</taxon>
    </lineage>
</organism>
<dbReference type="InterPro" id="IPR050222">
    <property type="entry name" value="MATE_MdtK"/>
</dbReference>
<keyword evidence="9 13" id="KW-1133">Transmembrane helix</keyword>
<sequence length="462" mass="50880">MNKQCSNEKSYYKTMLAIAIPVSVQSLFQASLSVIDQFMVGQLGQEAIATVGLGSRFSFIFLVTLSAVGTTTSIMVSQYWGKKDTKNIVNVFGGNLIFGMIITVIFSLISLMFSNQVLGIYTNDMKIVELGSKYLVINAIGYIPMLLITIYASVLRSTEHVKSPMYAGAFAVVLNTLLNYLLIFGNFGFPKMGVLGAAYATTITRFLEAGLLIAFTYANKYPGAYKIREICDISSVFIKKILVISTPLLINEFMWALGETMYSIVYGRMGTSEVASMTLTYPIQSLSIGLFAGMSSAAGIMIGNKLGLGENELAFKYSKKFIKMGIVGSTIFGILLVACSNLYISIFNISSDLKECTFRLLVMFSIVLWIKVSNMIIGGGILRSGGKTKYTLYLDIIGTWGIGVPLGFVSAFVLKLPIHWVYLIISGEEFVRFIIGLKIMHSRKWMDNLTEVKPVLVIEKVL</sequence>
<feature type="transmembrane region" description="Helical" evidence="13">
    <location>
        <begin position="278"/>
        <end position="303"/>
    </location>
</feature>
<dbReference type="PIRSF" id="PIRSF006603">
    <property type="entry name" value="DinF"/>
    <property type="match status" value="1"/>
</dbReference>
<name>A0A1H0Q7P8_9CLOT</name>
<feature type="transmembrane region" description="Helical" evidence="13">
    <location>
        <begin position="88"/>
        <end position="114"/>
    </location>
</feature>
<protein>
    <recommendedName>
        <fullName evidence="4">Probable multidrug resistance protein NorM</fullName>
    </recommendedName>
    <alternativeName>
        <fullName evidence="12">Multidrug-efflux transporter</fullName>
    </alternativeName>
</protein>
<feature type="transmembrane region" description="Helical" evidence="13">
    <location>
        <begin position="324"/>
        <end position="346"/>
    </location>
</feature>
<evidence type="ECO:0000256" key="6">
    <source>
        <dbReference type="ARBA" id="ARBA00022449"/>
    </source>
</evidence>
<feature type="transmembrane region" description="Helical" evidence="13">
    <location>
        <begin position="237"/>
        <end position="258"/>
    </location>
</feature>
<dbReference type="Pfam" id="PF01554">
    <property type="entry name" value="MatE"/>
    <property type="match status" value="2"/>
</dbReference>
<dbReference type="GO" id="GO:0005886">
    <property type="term" value="C:plasma membrane"/>
    <property type="evidence" value="ECO:0007669"/>
    <property type="project" value="UniProtKB-SubCell"/>
</dbReference>
<evidence type="ECO:0000256" key="10">
    <source>
        <dbReference type="ARBA" id="ARBA00023065"/>
    </source>
</evidence>
<dbReference type="GO" id="GO:0042910">
    <property type="term" value="F:xenobiotic transmembrane transporter activity"/>
    <property type="evidence" value="ECO:0007669"/>
    <property type="project" value="InterPro"/>
</dbReference>
<comment type="similarity">
    <text evidence="3">Belongs to the multi antimicrobial extrusion (MATE) (TC 2.A.66.1) family.</text>
</comment>
<evidence type="ECO:0000256" key="9">
    <source>
        <dbReference type="ARBA" id="ARBA00022989"/>
    </source>
</evidence>
<feature type="transmembrane region" description="Helical" evidence="13">
    <location>
        <begin position="134"/>
        <end position="154"/>
    </location>
</feature>
<keyword evidence="5" id="KW-0813">Transport</keyword>
<accession>A0A1H0Q7P8</accession>
<dbReference type="CDD" id="cd13134">
    <property type="entry name" value="MATE_like_8"/>
    <property type="match status" value="1"/>
</dbReference>
<dbReference type="OrthoDB" id="9780160at2"/>
<evidence type="ECO:0000256" key="7">
    <source>
        <dbReference type="ARBA" id="ARBA00022475"/>
    </source>
</evidence>
<evidence type="ECO:0000256" key="1">
    <source>
        <dbReference type="ARBA" id="ARBA00003408"/>
    </source>
</evidence>
<keyword evidence="10" id="KW-0406">Ion transport</keyword>
<dbReference type="PANTHER" id="PTHR43298:SF2">
    <property type="entry name" value="FMN_FAD EXPORTER YEEO-RELATED"/>
    <property type="match status" value="1"/>
</dbReference>
<dbReference type="PANTHER" id="PTHR43298">
    <property type="entry name" value="MULTIDRUG RESISTANCE PROTEIN NORM-RELATED"/>
    <property type="match status" value="1"/>
</dbReference>
<proteinExistence type="inferred from homology"/>
<keyword evidence="11 13" id="KW-0472">Membrane</keyword>
<evidence type="ECO:0000256" key="5">
    <source>
        <dbReference type="ARBA" id="ARBA00022448"/>
    </source>
</evidence>